<organism evidence="1 2">
    <name type="scientific">Orchesella dallaii</name>
    <dbReference type="NCBI Taxonomy" id="48710"/>
    <lineage>
        <taxon>Eukaryota</taxon>
        <taxon>Metazoa</taxon>
        <taxon>Ecdysozoa</taxon>
        <taxon>Arthropoda</taxon>
        <taxon>Hexapoda</taxon>
        <taxon>Collembola</taxon>
        <taxon>Entomobryomorpha</taxon>
        <taxon>Entomobryoidea</taxon>
        <taxon>Orchesellidae</taxon>
        <taxon>Orchesellinae</taxon>
        <taxon>Orchesella</taxon>
    </lineage>
</organism>
<dbReference type="EMBL" id="CAXLJM020000053">
    <property type="protein sequence ID" value="CAL8116738.1"/>
    <property type="molecule type" value="Genomic_DNA"/>
</dbReference>
<proteinExistence type="predicted"/>
<name>A0ABP1R0K1_9HEXA</name>
<reference evidence="1 2" key="1">
    <citation type="submission" date="2024-08" db="EMBL/GenBank/DDBJ databases">
        <authorList>
            <person name="Cucini C."/>
            <person name="Frati F."/>
        </authorList>
    </citation>
    <scope>NUCLEOTIDE SEQUENCE [LARGE SCALE GENOMIC DNA]</scope>
</reference>
<keyword evidence="2" id="KW-1185">Reference proteome</keyword>
<evidence type="ECO:0000313" key="1">
    <source>
        <dbReference type="EMBL" id="CAL8116738.1"/>
    </source>
</evidence>
<comment type="caution">
    <text evidence="1">The sequence shown here is derived from an EMBL/GenBank/DDBJ whole genome shotgun (WGS) entry which is preliminary data.</text>
</comment>
<protein>
    <submittedName>
        <fullName evidence="1">Uncharacterized protein</fullName>
    </submittedName>
</protein>
<accession>A0ABP1R0K1</accession>
<dbReference type="Proteomes" id="UP001642540">
    <property type="component" value="Unassembled WGS sequence"/>
</dbReference>
<gene>
    <name evidence="1" type="ORF">ODALV1_LOCUS17392</name>
</gene>
<evidence type="ECO:0000313" key="2">
    <source>
        <dbReference type="Proteomes" id="UP001642540"/>
    </source>
</evidence>
<dbReference type="PROSITE" id="PS51257">
    <property type="entry name" value="PROKAR_LIPOPROTEIN"/>
    <property type="match status" value="1"/>
</dbReference>
<sequence length="132" mass="15199">MKRNRTENTPLSFLFVLSCFIVRFLRFQFQLTAHSIGTASCCFSSQKHQIKIKNKDFRRWIQRIYVEQTCIVVGSKHLLTVIIVDELATNPIGLGSGNFHIDESFAMKFIGFVASYFMFLADSKQKSFSNSQ</sequence>